<evidence type="ECO:0000313" key="4">
    <source>
        <dbReference type="Proteomes" id="UP000019132"/>
    </source>
</evidence>
<reference evidence="4" key="2">
    <citation type="submission" date="2010-04" db="EMBL/GenBank/DDBJ databases">
        <authorList>
            <person name="Buell R."/>
            <person name="Hamilton J."/>
            <person name="Hostetler J."/>
        </authorList>
    </citation>
    <scope>NUCLEOTIDE SEQUENCE [LARGE SCALE GENOMIC DNA]</scope>
    <source>
        <strain evidence="4">DAOM:BR144</strain>
    </source>
</reference>
<dbReference type="HOGENOM" id="CLU_115637_0_0_1"/>
<evidence type="ECO:0000256" key="1">
    <source>
        <dbReference type="SAM" id="MobiDB-lite"/>
    </source>
</evidence>
<keyword evidence="2" id="KW-1133">Transmembrane helix</keyword>
<dbReference type="PANTHER" id="PTHR31134">
    <property type="entry name" value="TRANSMEMBRANE PROTEIN 128"/>
    <property type="match status" value="1"/>
</dbReference>
<feature type="transmembrane region" description="Helical" evidence="2">
    <location>
        <begin position="64"/>
        <end position="83"/>
    </location>
</feature>
<feature type="region of interest" description="Disordered" evidence="1">
    <location>
        <begin position="1"/>
        <end position="29"/>
    </location>
</feature>
<feature type="transmembrane region" description="Helical" evidence="2">
    <location>
        <begin position="163"/>
        <end position="180"/>
    </location>
</feature>
<reference evidence="3" key="3">
    <citation type="submission" date="2015-02" db="UniProtKB">
        <authorList>
            <consortium name="EnsemblProtists"/>
        </authorList>
    </citation>
    <scope>IDENTIFICATION</scope>
    <source>
        <strain evidence="3">DAOM BR144</strain>
    </source>
</reference>
<dbReference type="InParanoid" id="K3WXE8"/>
<dbReference type="PANTHER" id="PTHR31134:SF1">
    <property type="entry name" value="TRANSMEMBRANE PROTEIN 128"/>
    <property type="match status" value="1"/>
</dbReference>
<dbReference type="eggNOG" id="ENOG502S1EN">
    <property type="taxonomic scope" value="Eukaryota"/>
</dbReference>
<proteinExistence type="predicted"/>
<protein>
    <recommendedName>
        <fullName evidence="5">Transmembrane protein</fullName>
    </recommendedName>
</protein>
<organism evidence="3 4">
    <name type="scientific">Globisporangium ultimum (strain ATCC 200006 / CBS 805.95 / DAOM BR144)</name>
    <name type="common">Pythium ultimum</name>
    <dbReference type="NCBI Taxonomy" id="431595"/>
    <lineage>
        <taxon>Eukaryota</taxon>
        <taxon>Sar</taxon>
        <taxon>Stramenopiles</taxon>
        <taxon>Oomycota</taxon>
        <taxon>Peronosporomycetes</taxon>
        <taxon>Pythiales</taxon>
        <taxon>Pythiaceae</taxon>
        <taxon>Globisporangium</taxon>
    </lineage>
</organism>
<evidence type="ECO:0008006" key="5">
    <source>
        <dbReference type="Google" id="ProtNLM"/>
    </source>
</evidence>
<keyword evidence="2" id="KW-0812">Transmembrane</keyword>
<dbReference type="OMA" id="MHAYLSM"/>
<feature type="transmembrane region" description="Helical" evidence="2">
    <location>
        <begin position="95"/>
        <end position="116"/>
    </location>
</feature>
<name>K3WXE8_GLOUD</name>
<dbReference type="EnsemblProtists" id="PYU1_T009646">
    <property type="protein sequence ID" value="PYU1_T009646"/>
    <property type="gene ID" value="PYU1_G009628"/>
</dbReference>
<evidence type="ECO:0000313" key="3">
    <source>
        <dbReference type="EnsemblProtists" id="PYU1_T009646"/>
    </source>
</evidence>
<sequence length="206" mass="23680">MMDMQEVKARKAHAQRGDDGAEEHDEHIGEVDPSVQTAPLLSDADPRGRSRATPFWLQYVLDRVWSAIFFGVACVGLYEAQFVHEVLYAPEAHRAYVNLGILFSTLVVLFGSYIELYRSMICGEKVRYENAKTSTHAMLFSMCAAGICFSIGLWPIWHWLTLPYLFMWFWGVIVQIVVLFPVQLQRVIFAVGYLWFMHSYLSLFVV</sequence>
<dbReference type="InterPro" id="IPR033579">
    <property type="entry name" value="TMEM128"/>
</dbReference>
<dbReference type="EMBL" id="GL376615">
    <property type="status" value="NOT_ANNOTATED_CDS"/>
    <property type="molecule type" value="Genomic_DNA"/>
</dbReference>
<keyword evidence="4" id="KW-1185">Reference proteome</keyword>
<dbReference type="VEuPathDB" id="FungiDB:PYU1_G009628"/>
<dbReference type="AlphaFoldDB" id="K3WXE8"/>
<evidence type="ECO:0000256" key="2">
    <source>
        <dbReference type="SAM" id="Phobius"/>
    </source>
</evidence>
<dbReference type="Proteomes" id="UP000019132">
    <property type="component" value="Unassembled WGS sequence"/>
</dbReference>
<reference evidence="4" key="1">
    <citation type="journal article" date="2010" name="Genome Biol.">
        <title>Genome sequence of the necrotrophic plant pathogen Pythium ultimum reveals original pathogenicity mechanisms and effector repertoire.</title>
        <authorList>
            <person name="Levesque C.A."/>
            <person name="Brouwer H."/>
            <person name="Cano L."/>
            <person name="Hamilton J.P."/>
            <person name="Holt C."/>
            <person name="Huitema E."/>
            <person name="Raffaele S."/>
            <person name="Robideau G.P."/>
            <person name="Thines M."/>
            <person name="Win J."/>
            <person name="Zerillo M.M."/>
            <person name="Beakes G.W."/>
            <person name="Boore J.L."/>
            <person name="Busam D."/>
            <person name="Dumas B."/>
            <person name="Ferriera S."/>
            <person name="Fuerstenberg S.I."/>
            <person name="Gachon C.M."/>
            <person name="Gaulin E."/>
            <person name="Govers F."/>
            <person name="Grenville-Briggs L."/>
            <person name="Horner N."/>
            <person name="Hostetler J."/>
            <person name="Jiang R.H."/>
            <person name="Johnson J."/>
            <person name="Krajaejun T."/>
            <person name="Lin H."/>
            <person name="Meijer H.J."/>
            <person name="Moore B."/>
            <person name="Morris P."/>
            <person name="Phuntmart V."/>
            <person name="Puiu D."/>
            <person name="Shetty J."/>
            <person name="Stajich J.E."/>
            <person name="Tripathy S."/>
            <person name="Wawra S."/>
            <person name="van West P."/>
            <person name="Whitty B.R."/>
            <person name="Coutinho P.M."/>
            <person name="Henrissat B."/>
            <person name="Martin F."/>
            <person name="Thomas P.D."/>
            <person name="Tyler B.M."/>
            <person name="De Vries R.P."/>
            <person name="Kamoun S."/>
            <person name="Yandell M."/>
            <person name="Tisserat N."/>
            <person name="Buell C.R."/>
        </authorList>
    </citation>
    <scope>NUCLEOTIDE SEQUENCE</scope>
    <source>
        <strain evidence="4">DAOM:BR144</strain>
    </source>
</reference>
<keyword evidence="2" id="KW-0472">Membrane</keyword>
<feature type="transmembrane region" description="Helical" evidence="2">
    <location>
        <begin position="137"/>
        <end position="157"/>
    </location>
</feature>
<feature type="transmembrane region" description="Helical" evidence="2">
    <location>
        <begin position="187"/>
        <end position="205"/>
    </location>
</feature>
<accession>K3WXE8</accession>
<dbReference type="Pfam" id="PF20479">
    <property type="entry name" value="TMEM128"/>
    <property type="match status" value="1"/>
</dbReference>